<evidence type="ECO:0000313" key="4">
    <source>
        <dbReference type="Proteomes" id="UP000651085"/>
    </source>
</evidence>
<protein>
    <submittedName>
        <fullName evidence="3">IS110 family transposase</fullName>
    </submittedName>
</protein>
<dbReference type="InterPro" id="IPR047650">
    <property type="entry name" value="Transpos_IS110"/>
</dbReference>
<evidence type="ECO:0000259" key="2">
    <source>
        <dbReference type="Pfam" id="PF02371"/>
    </source>
</evidence>
<dbReference type="NCBIfam" id="NF033542">
    <property type="entry name" value="transpos_IS110"/>
    <property type="match status" value="1"/>
</dbReference>
<name>A0A926F5M9_9BACT</name>
<dbReference type="Proteomes" id="UP000651085">
    <property type="component" value="Unassembled WGS sequence"/>
</dbReference>
<dbReference type="InterPro" id="IPR002525">
    <property type="entry name" value="Transp_IS110-like_N"/>
</dbReference>
<dbReference type="PANTHER" id="PTHR33055:SF13">
    <property type="entry name" value="TRANSPOSASE"/>
    <property type="match status" value="1"/>
</dbReference>
<dbReference type="Pfam" id="PF01548">
    <property type="entry name" value="DEDD_Tnp_IS110"/>
    <property type="match status" value="1"/>
</dbReference>
<reference evidence="3" key="1">
    <citation type="submission" date="2020-08" db="EMBL/GenBank/DDBJ databases">
        <title>Genome public.</title>
        <authorList>
            <person name="Liu C."/>
            <person name="Sun Q."/>
        </authorList>
    </citation>
    <scope>NUCLEOTIDE SEQUENCE</scope>
    <source>
        <strain evidence="3">N12</strain>
    </source>
</reference>
<evidence type="ECO:0000313" key="3">
    <source>
        <dbReference type="EMBL" id="MBC8592462.1"/>
    </source>
</evidence>
<dbReference type="RefSeq" id="WP_117463636.1">
    <property type="nucleotide sequence ID" value="NZ_JACRTF010000001.1"/>
</dbReference>
<dbReference type="Pfam" id="PF02371">
    <property type="entry name" value="Transposase_20"/>
    <property type="match status" value="1"/>
</dbReference>
<accession>A0A926F5M9</accession>
<proteinExistence type="predicted"/>
<dbReference type="PANTHER" id="PTHR33055">
    <property type="entry name" value="TRANSPOSASE FOR INSERTION SEQUENCE ELEMENT IS1111A"/>
    <property type="match status" value="1"/>
</dbReference>
<dbReference type="GO" id="GO:0003677">
    <property type="term" value="F:DNA binding"/>
    <property type="evidence" value="ECO:0007669"/>
    <property type="project" value="InterPro"/>
</dbReference>
<organism evidence="3 4">
    <name type="scientific">Jilunia laotingensis</name>
    <dbReference type="NCBI Taxonomy" id="2763675"/>
    <lineage>
        <taxon>Bacteria</taxon>
        <taxon>Pseudomonadati</taxon>
        <taxon>Bacteroidota</taxon>
        <taxon>Bacteroidia</taxon>
        <taxon>Bacteroidales</taxon>
        <taxon>Bacteroidaceae</taxon>
        <taxon>Jilunia</taxon>
    </lineage>
</organism>
<evidence type="ECO:0000259" key="1">
    <source>
        <dbReference type="Pfam" id="PF01548"/>
    </source>
</evidence>
<dbReference type="AlphaFoldDB" id="A0A926F5M9"/>
<comment type="caution">
    <text evidence="3">The sequence shown here is derived from an EMBL/GenBank/DDBJ whole genome shotgun (WGS) entry which is preliminary data.</text>
</comment>
<sequence length="359" mass="41691">MLNQRKELNFEGQNIYIGIDVHLKSWTVTILTETMPHKTFTQPPQAQILSAYLNEHFPNADYYSAYEAGFCGFSAHYHLQECGINNIVINPSDVPTSQKEKWQKNDPVDSRKIARALRSKELIAIHVPDKKSLSDRSLIRMRSSLVKDMTRFKLRLKSLLYFYGIRFPKEFENSNTHWSKRFIKWLREDIVLDTSARQALDLFIKEVENQRILLLEVNKKIRHLCKTKTYKNNIDLLQSIPGIGITSAIVLMTHIETIDRFKNTDYLASYVGLIPNSHSSGESENKGEMTFRGQNHLKAILVESSWVAVRVDPALSLSYNTYIHRMQPNKAIIRIARKLLNRIYYVLKNQREYVCGVVN</sequence>
<feature type="domain" description="Transposase IS110-like N-terminal" evidence="1">
    <location>
        <begin position="17"/>
        <end position="162"/>
    </location>
</feature>
<dbReference type="EMBL" id="JACRTF010000001">
    <property type="protein sequence ID" value="MBC8592462.1"/>
    <property type="molecule type" value="Genomic_DNA"/>
</dbReference>
<keyword evidence="4" id="KW-1185">Reference proteome</keyword>
<dbReference type="GO" id="GO:0006313">
    <property type="term" value="P:DNA transposition"/>
    <property type="evidence" value="ECO:0007669"/>
    <property type="project" value="InterPro"/>
</dbReference>
<dbReference type="GO" id="GO:0004803">
    <property type="term" value="F:transposase activity"/>
    <property type="evidence" value="ECO:0007669"/>
    <property type="project" value="InterPro"/>
</dbReference>
<feature type="domain" description="Transposase IS116/IS110/IS902 C-terminal" evidence="2">
    <location>
        <begin position="235"/>
        <end position="318"/>
    </location>
</feature>
<dbReference type="InterPro" id="IPR003346">
    <property type="entry name" value="Transposase_20"/>
</dbReference>
<gene>
    <name evidence="3" type="ORF">H8744_04225</name>
</gene>